<gene>
    <name evidence="1" type="ORF">C5Y98_11650</name>
</gene>
<evidence type="ECO:0000313" key="1">
    <source>
        <dbReference type="EMBL" id="PQO36643.1"/>
    </source>
</evidence>
<organism evidence="1 2">
    <name type="scientific">Blastopirellula marina</name>
    <dbReference type="NCBI Taxonomy" id="124"/>
    <lineage>
        <taxon>Bacteria</taxon>
        <taxon>Pseudomonadati</taxon>
        <taxon>Planctomycetota</taxon>
        <taxon>Planctomycetia</taxon>
        <taxon>Pirellulales</taxon>
        <taxon>Pirellulaceae</taxon>
        <taxon>Blastopirellula</taxon>
    </lineage>
</organism>
<proteinExistence type="predicted"/>
<name>A0A2S8FWV7_9BACT</name>
<dbReference type="OrthoDB" id="289094at2"/>
<dbReference type="PROSITE" id="PS51257">
    <property type="entry name" value="PROKAR_LIPOPROTEIN"/>
    <property type="match status" value="1"/>
</dbReference>
<dbReference type="AlphaFoldDB" id="A0A2S8FWV7"/>
<accession>A0A2S8FWV7</accession>
<sequence length="134" mass="14126">MKHIPTLLGTLLVVGLLASLGCGEKAPEGYTVSGTVSYKGSPVSRGTILFTPDASAGNSGAGMMFQIVDGKYQETPEDPKRHKGGAFQVRINGFDGNADPAAELPFGKPLFMEYTTKVELPSSDAANTDFDVKK</sequence>
<evidence type="ECO:0008006" key="3">
    <source>
        <dbReference type="Google" id="ProtNLM"/>
    </source>
</evidence>
<reference evidence="1 2" key="1">
    <citation type="submission" date="2018-02" db="EMBL/GenBank/DDBJ databases">
        <title>Comparative genomes isolates from brazilian mangrove.</title>
        <authorList>
            <person name="Araujo J.E."/>
            <person name="Taketani R.G."/>
            <person name="Silva M.C.P."/>
            <person name="Loureco M.V."/>
            <person name="Andreote F.D."/>
        </authorList>
    </citation>
    <scope>NUCLEOTIDE SEQUENCE [LARGE SCALE GENOMIC DNA]</scope>
    <source>
        <strain evidence="1 2">NAP PRIS-MGV</strain>
    </source>
</reference>
<evidence type="ECO:0000313" key="2">
    <source>
        <dbReference type="Proteomes" id="UP000239388"/>
    </source>
</evidence>
<comment type="caution">
    <text evidence="1">The sequence shown here is derived from an EMBL/GenBank/DDBJ whole genome shotgun (WGS) entry which is preliminary data.</text>
</comment>
<dbReference type="Proteomes" id="UP000239388">
    <property type="component" value="Unassembled WGS sequence"/>
</dbReference>
<dbReference type="RefSeq" id="WP_105354373.1">
    <property type="nucleotide sequence ID" value="NZ_PUIB01000012.1"/>
</dbReference>
<protein>
    <recommendedName>
        <fullName evidence="3">Carboxypeptidase regulatory-like domain-containing protein</fullName>
    </recommendedName>
</protein>
<dbReference type="EMBL" id="PUIB01000012">
    <property type="protein sequence ID" value="PQO36643.1"/>
    <property type="molecule type" value="Genomic_DNA"/>
</dbReference>